<dbReference type="InterPro" id="IPR007263">
    <property type="entry name" value="DCC1-like"/>
</dbReference>
<dbReference type="Proteomes" id="UP001384579">
    <property type="component" value="Unassembled WGS sequence"/>
</dbReference>
<keyword evidence="1" id="KW-1133">Transmembrane helix</keyword>
<organism evidence="2 3">
    <name type="scientific">Microcoleus anatoxicus PTRS2</name>
    <dbReference type="NCBI Taxonomy" id="2705321"/>
    <lineage>
        <taxon>Bacteria</taxon>
        <taxon>Bacillati</taxon>
        <taxon>Cyanobacteriota</taxon>
        <taxon>Cyanophyceae</taxon>
        <taxon>Oscillatoriophycideae</taxon>
        <taxon>Oscillatoriales</taxon>
        <taxon>Microcoleaceae</taxon>
        <taxon>Microcoleus</taxon>
        <taxon>Microcoleus anatoxicus</taxon>
    </lineage>
</organism>
<keyword evidence="3" id="KW-1185">Reference proteome</keyword>
<sequence length="222" mass="25177">MIVALGAIDLKFLSIRIIYLFASLPLRSLRPLRFNHKKPLILVKYLCASVYVSPDRLLPMSTTQTEFPESVEIKPLPSWQIKLLYDGECPLCVREVNFLQKRDAGRGLVEFVDIADDDYNPEAHGGIDYETAMGRIHAVLPDGTTVKNVEVFRRIYEILGMGWVYAVTKLPMVGAIANWLYGIWANWRLPLTGRPPLATVMGDRAKRLECNNPSRCRVNDDT</sequence>
<evidence type="ECO:0000313" key="3">
    <source>
        <dbReference type="Proteomes" id="UP001384579"/>
    </source>
</evidence>
<evidence type="ECO:0000256" key="1">
    <source>
        <dbReference type="SAM" id="Phobius"/>
    </source>
</evidence>
<dbReference type="RefSeq" id="WP_340541791.1">
    <property type="nucleotide sequence ID" value="NZ_JBBLXS010000352.1"/>
</dbReference>
<dbReference type="Pfam" id="PF04134">
    <property type="entry name" value="DCC1-like"/>
    <property type="match status" value="1"/>
</dbReference>
<dbReference type="EMBL" id="JBBLXS010000352">
    <property type="protein sequence ID" value="MEK0187400.1"/>
    <property type="molecule type" value="Genomic_DNA"/>
</dbReference>
<gene>
    <name evidence="2" type="ORF">WMG39_21465</name>
</gene>
<accession>A0ABU8YSU4</accession>
<comment type="caution">
    <text evidence="2">The sequence shown here is derived from an EMBL/GenBank/DDBJ whole genome shotgun (WGS) entry which is preliminary data.</text>
</comment>
<reference evidence="2 3" key="1">
    <citation type="journal article" date="2020" name="Harmful Algae">
        <title>Molecular and morphological characterization of a novel dihydroanatoxin-a producing Microcoleus species (cyanobacteria) from the Russian River, California, USA.</title>
        <authorList>
            <person name="Conklin K.Y."/>
            <person name="Stancheva R."/>
            <person name="Otten T.G."/>
            <person name="Fadness R."/>
            <person name="Boyer G.L."/>
            <person name="Read B."/>
            <person name="Zhang X."/>
            <person name="Sheath R.G."/>
        </authorList>
    </citation>
    <scope>NUCLEOTIDE SEQUENCE [LARGE SCALE GENOMIC DNA]</scope>
    <source>
        <strain evidence="2 3">PTRS2</strain>
    </source>
</reference>
<dbReference type="PANTHER" id="PTHR34290">
    <property type="entry name" value="SI:CH73-390P7.2"/>
    <property type="match status" value="1"/>
</dbReference>
<feature type="transmembrane region" description="Helical" evidence="1">
    <location>
        <begin position="163"/>
        <end position="184"/>
    </location>
</feature>
<dbReference type="InterPro" id="IPR044691">
    <property type="entry name" value="DCC1_Trx"/>
</dbReference>
<protein>
    <submittedName>
        <fullName evidence="2">DUF393 domain-containing protein</fullName>
    </submittedName>
</protein>
<keyword evidence="1" id="KW-0812">Transmembrane</keyword>
<name>A0ABU8YSU4_9CYAN</name>
<keyword evidence="1" id="KW-0472">Membrane</keyword>
<proteinExistence type="predicted"/>
<evidence type="ECO:0000313" key="2">
    <source>
        <dbReference type="EMBL" id="MEK0187400.1"/>
    </source>
</evidence>
<dbReference type="PANTHER" id="PTHR34290:SF2">
    <property type="entry name" value="OS04G0668800 PROTEIN"/>
    <property type="match status" value="1"/>
</dbReference>